<dbReference type="PROSITE" id="PS50994">
    <property type="entry name" value="INTEGRASE"/>
    <property type="match status" value="1"/>
</dbReference>
<evidence type="ECO:0000313" key="3">
    <source>
        <dbReference type="Proteomes" id="UP001431783"/>
    </source>
</evidence>
<dbReference type="GO" id="GO:0015074">
    <property type="term" value="P:DNA integration"/>
    <property type="evidence" value="ECO:0007669"/>
    <property type="project" value="InterPro"/>
</dbReference>
<dbReference type="InterPro" id="IPR008042">
    <property type="entry name" value="Retrotrans_Pao"/>
</dbReference>
<dbReference type="Pfam" id="PF17921">
    <property type="entry name" value="Integrase_H2C2"/>
    <property type="match status" value="1"/>
</dbReference>
<dbReference type="InterPro" id="IPR036397">
    <property type="entry name" value="RNaseH_sf"/>
</dbReference>
<comment type="caution">
    <text evidence="2">The sequence shown here is derived from an EMBL/GenBank/DDBJ whole genome shotgun (WGS) entry which is preliminary data.</text>
</comment>
<evidence type="ECO:0000259" key="1">
    <source>
        <dbReference type="PROSITE" id="PS50994"/>
    </source>
</evidence>
<keyword evidence="3" id="KW-1185">Reference proteome</keyword>
<dbReference type="SUPFAM" id="SSF53098">
    <property type="entry name" value="Ribonuclease H-like"/>
    <property type="match status" value="1"/>
</dbReference>
<organism evidence="2 3">
    <name type="scientific">Henosepilachna vigintioctopunctata</name>
    <dbReference type="NCBI Taxonomy" id="420089"/>
    <lineage>
        <taxon>Eukaryota</taxon>
        <taxon>Metazoa</taxon>
        <taxon>Ecdysozoa</taxon>
        <taxon>Arthropoda</taxon>
        <taxon>Hexapoda</taxon>
        <taxon>Insecta</taxon>
        <taxon>Pterygota</taxon>
        <taxon>Neoptera</taxon>
        <taxon>Endopterygota</taxon>
        <taxon>Coleoptera</taxon>
        <taxon>Polyphaga</taxon>
        <taxon>Cucujiformia</taxon>
        <taxon>Coccinelloidea</taxon>
        <taxon>Coccinellidae</taxon>
        <taxon>Epilachninae</taxon>
        <taxon>Epilachnini</taxon>
        <taxon>Henosepilachna</taxon>
    </lineage>
</organism>
<dbReference type="InterPro" id="IPR040676">
    <property type="entry name" value="DUF5641"/>
</dbReference>
<dbReference type="Gene3D" id="3.30.70.270">
    <property type="match status" value="1"/>
</dbReference>
<name>A0AAW1UXT0_9CUCU</name>
<dbReference type="Pfam" id="PF18701">
    <property type="entry name" value="DUF5641"/>
    <property type="match status" value="1"/>
</dbReference>
<gene>
    <name evidence="2" type="ORF">WA026_012415</name>
</gene>
<dbReference type="Gene3D" id="3.10.10.10">
    <property type="entry name" value="HIV Type 1 Reverse Transcriptase, subunit A, domain 1"/>
    <property type="match status" value="1"/>
</dbReference>
<dbReference type="InterPro" id="IPR001584">
    <property type="entry name" value="Integrase_cat-core"/>
</dbReference>
<dbReference type="EMBL" id="JARQZJ010000096">
    <property type="protein sequence ID" value="KAK9885651.1"/>
    <property type="molecule type" value="Genomic_DNA"/>
</dbReference>
<dbReference type="Proteomes" id="UP001431783">
    <property type="component" value="Unassembled WGS sequence"/>
</dbReference>
<dbReference type="InterPro" id="IPR043128">
    <property type="entry name" value="Rev_trsase/Diguanyl_cyclase"/>
</dbReference>
<evidence type="ECO:0000313" key="2">
    <source>
        <dbReference type="EMBL" id="KAK9885651.1"/>
    </source>
</evidence>
<dbReference type="GO" id="GO:0003676">
    <property type="term" value="F:nucleic acid binding"/>
    <property type="evidence" value="ECO:0007669"/>
    <property type="project" value="InterPro"/>
</dbReference>
<dbReference type="GO" id="GO:0042575">
    <property type="term" value="C:DNA polymerase complex"/>
    <property type="evidence" value="ECO:0007669"/>
    <property type="project" value="UniProtKB-ARBA"/>
</dbReference>
<accession>A0AAW1UXT0</accession>
<reference evidence="2 3" key="1">
    <citation type="submission" date="2023-03" db="EMBL/GenBank/DDBJ databases">
        <title>Genome insight into feeding habits of ladybird beetles.</title>
        <authorList>
            <person name="Li H.-S."/>
            <person name="Huang Y.-H."/>
            <person name="Pang H."/>
        </authorList>
    </citation>
    <scope>NUCLEOTIDE SEQUENCE [LARGE SCALE GENOMIC DNA]</scope>
    <source>
        <strain evidence="2">SYSU_2023b</strain>
        <tissue evidence="2">Whole body</tissue>
    </source>
</reference>
<dbReference type="Gene3D" id="1.10.340.70">
    <property type="match status" value="1"/>
</dbReference>
<feature type="domain" description="Integrase catalytic" evidence="1">
    <location>
        <begin position="683"/>
        <end position="865"/>
    </location>
</feature>
<proteinExistence type="predicted"/>
<dbReference type="Gene3D" id="3.30.420.10">
    <property type="entry name" value="Ribonuclease H-like superfamily/Ribonuclease H"/>
    <property type="match status" value="1"/>
</dbReference>
<dbReference type="PANTHER" id="PTHR47331">
    <property type="entry name" value="PHD-TYPE DOMAIN-CONTAINING PROTEIN"/>
    <property type="match status" value="1"/>
</dbReference>
<dbReference type="PANTHER" id="PTHR47331:SF4">
    <property type="entry name" value="PEPTIDASE S1 DOMAIN-CONTAINING PROTEIN"/>
    <property type="match status" value="1"/>
</dbReference>
<dbReference type="SUPFAM" id="SSF56672">
    <property type="entry name" value="DNA/RNA polymerases"/>
    <property type="match status" value="1"/>
</dbReference>
<protein>
    <recommendedName>
        <fullName evidence="1">Integrase catalytic domain-containing protein</fullName>
    </recommendedName>
</protein>
<dbReference type="InterPro" id="IPR012337">
    <property type="entry name" value="RNaseH-like_sf"/>
</dbReference>
<dbReference type="InterPro" id="IPR043502">
    <property type="entry name" value="DNA/RNA_pol_sf"/>
</dbReference>
<dbReference type="InterPro" id="IPR041588">
    <property type="entry name" value="Integrase_H2C2"/>
</dbReference>
<dbReference type="AlphaFoldDB" id="A0AAW1UXT0"/>
<dbReference type="GO" id="GO:0071897">
    <property type="term" value="P:DNA biosynthetic process"/>
    <property type="evidence" value="ECO:0007669"/>
    <property type="project" value="UniProtKB-ARBA"/>
</dbReference>
<dbReference type="Pfam" id="PF05380">
    <property type="entry name" value="Peptidase_A17"/>
    <property type="match status" value="1"/>
</dbReference>
<sequence length="985" mass="111770">MKVDNGKPKLRVVFDASAKTEHQPSLNETLHIGPKLQNDISTILLRFRAKAFVLTCDVRQMYRQILISPHHRQYQLIWWRFSPNDPLRVFQLNTVTYGVSSSPFLAIRTLLHLAHIEQERFPLAARALTESLYVDDIICGADSLEEASDIQKQLIEVLRLGGFELRKWSSNSPELLLDIPVNHRQVQDLPFDNDDNILRILGLQWRANADAFVFQVNPTNVSCTKRSILSQIARVYDPLGFICPLSFYAKVLIQRLWIAGSDWDDPAPEEISCQWKRFLEELPNISNLSIPRVITSPSQRDCQLHAFCDASSAGYATVIYLRITDDQDVTQVKFVMAKSKVAPVKSLSIPRLELCGAVLLSNLVEFVIHSFQNVMNITTIQAWSDSQVALSWIRSFPNRFKPFVSNRVAHIQERISPDRWRYVPSSHNPADLPSRGCLPEELLRATLWWAGPSWLSSPPDHWPAYSQPKVMDNDSTIILNASSEEKVVTLVHTSSPHVLEILLTRLSQLRKIQRTLAYCRRFDHNCRFSLDKHTGPLSDLELDESLTILVRYTQFNFFETEISLLKGGKACPKWLARLSPFLDDRGIIRVGGRLGHTTLDFPAKHPALLPKRSPLTYLIIRHIHESSCHAGVNATMYLAQQRFWILSARSIIRSTLNKCYRCFRTNPSSYQPPMANLPPSRVSASKPFSCVGVDYGGPFSIIYRRHRGAKSFKIYLCLFVCFSTKAIHIEIANDLSTEAFLGALRRFVARRGRCSQIHSDRGTNFIGAARVMNDYLHQASVGESIQWIFNPPGAPHFGGLWEAGIKSVKTHLNRVVGHQILTYEEFLTLVTQIESLLNSRPLTPISSDPKDLSVLSPGHFLTMEPLTSFPEPMITSTKLSLLSRWQLVQHLHQSFWSRWSKEYLHTLHQRAKWTNDGSPTPPTVGAVVLIKTEQCPPLQWHLGRITELHPGKDNIPRVATVMTSSGTITRPLVKLCPLPLVETCS</sequence>